<sequence>MPVLTHEYLDDTWSEFSQKITALAAQLGLLDKPLDCDHVALRVNDIQVAKALSEHFCRQGSLISHNQINGRPIEIIELQQPLMLGKWSIACIELPYPGSKHYPQQGWEHIELVFPGDFTNCQALEVALVDTFPHLKPVLAEQTDIQVKRSSPQGQHERLANPTLAFKSNGICIKIHPHDIKAIIASEQSAD</sequence>
<reference evidence="1" key="2">
    <citation type="submission" date="2020-09" db="EMBL/GenBank/DDBJ databases">
        <authorList>
            <person name="Sun Q."/>
            <person name="Ohkuma M."/>
        </authorList>
    </citation>
    <scope>NUCLEOTIDE SEQUENCE</scope>
    <source>
        <strain evidence="1">JCM 30804</strain>
    </source>
</reference>
<evidence type="ECO:0000313" key="2">
    <source>
        <dbReference type="Proteomes" id="UP000613743"/>
    </source>
</evidence>
<dbReference type="GO" id="GO:0005829">
    <property type="term" value="C:cytosol"/>
    <property type="evidence" value="ECO:0007669"/>
    <property type="project" value="TreeGrafter"/>
</dbReference>
<reference evidence="1" key="1">
    <citation type="journal article" date="2014" name="Int. J. Syst. Evol. Microbiol.">
        <title>Complete genome sequence of Corynebacterium casei LMG S-19264T (=DSM 44701T), isolated from a smear-ripened cheese.</title>
        <authorList>
            <consortium name="US DOE Joint Genome Institute (JGI-PGF)"/>
            <person name="Walter F."/>
            <person name="Albersmeier A."/>
            <person name="Kalinowski J."/>
            <person name="Ruckert C."/>
        </authorList>
    </citation>
    <scope>NUCLEOTIDE SEQUENCE</scope>
    <source>
        <strain evidence="1">JCM 30804</strain>
    </source>
</reference>
<dbReference type="PANTHER" id="PTHR37519">
    <property type="match status" value="1"/>
</dbReference>
<protein>
    <submittedName>
        <fullName evidence="1">VOC family protein</fullName>
    </submittedName>
</protein>
<dbReference type="RefSeq" id="WP_188921334.1">
    <property type="nucleotide sequence ID" value="NZ_BMPZ01000007.1"/>
</dbReference>
<dbReference type="Gene3D" id="3.10.180.10">
    <property type="entry name" value="2,3-Dihydroxybiphenyl 1,2-Dioxygenase, domain 1"/>
    <property type="match status" value="1"/>
</dbReference>
<dbReference type="Pfam" id="PF06185">
    <property type="entry name" value="YecM"/>
    <property type="match status" value="1"/>
</dbReference>
<dbReference type="SUPFAM" id="SSF54593">
    <property type="entry name" value="Glyoxalase/Bleomycin resistance protein/Dihydroxybiphenyl dioxygenase"/>
    <property type="match status" value="1"/>
</dbReference>
<dbReference type="AlphaFoldDB" id="A0A917JU56"/>
<dbReference type="InterPro" id="IPR010393">
    <property type="entry name" value="DUF991_YecM-like"/>
</dbReference>
<evidence type="ECO:0000313" key="1">
    <source>
        <dbReference type="EMBL" id="GGI86217.1"/>
    </source>
</evidence>
<proteinExistence type="predicted"/>
<dbReference type="Proteomes" id="UP000613743">
    <property type="component" value="Unassembled WGS sequence"/>
</dbReference>
<dbReference type="PANTHER" id="PTHR37519:SF1">
    <property type="entry name" value="DIHYDROXYBIPHENYL DIOXYGENASE DOMAIN-CONTAINING PROTEIN"/>
    <property type="match status" value="1"/>
</dbReference>
<gene>
    <name evidence="1" type="primary">yecM</name>
    <name evidence="1" type="ORF">GCM10009332_24420</name>
</gene>
<comment type="caution">
    <text evidence="1">The sequence shown here is derived from an EMBL/GenBank/DDBJ whole genome shotgun (WGS) entry which is preliminary data.</text>
</comment>
<dbReference type="EMBL" id="BMPZ01000007">
    <property type="protein sequence ID" value="GGI86217.1"/>
    <property type="molecule type" value="Genomic_DNA"/>
</dbReference>
<accession>A0A917JU56</accession>
<dbReference type="NCBIfam" id="NF008683">
    <property type="entry name" value="PRK11700.1-6"/>
    <property type="match status" value="1"/>
</dbReference>
<name>A0A917JU56_9GAMM</name>
<keyword evidence="2" id="KW-1185">Reference proteome</keyword>
<organism evidence="1 2">
    <name type="scientific">Shewanella gelidii</name>
    <dbReference type="NCBI Taxonomy" id="1642821"/>
    <lineage>
        <taxon>Bacteria</taxon>
        <taxon>Pseudomonadati</taxon>
        <taxon>Pseudomonadota</taxon>
        <taxon>Gammaproteobacteria</taxon>
        <taxon>Alteromonadales</taxon>
        <taxon>Shewanellaceae</taxon>
        <taxon>Shewanella</taxon>
    </lineage>
</organism>
<dbReference type="InterPro" id="IPR029068">
    <property type="entry name" value="Glyas_Bleomycin-R_OHBP_Dase"/>
</dbReference>